<dbReference type="EMBL" id="JABTTQ020000005">
    <property type="protein sequence ID" value="KAK6154667.1"/>
    <property type="molecule type" value="Genomic_DNA"/>
</dbReference>
<dbReference type="InterPro" id="IPR001906">
    <property type="entry name" value="Terpene_synth_N"/>
</dbReference>
<keyword evidence="2" id="KW-0479">Metal-binding</keyword>
<dbReference type="SFLD" id="SFLDS00005">
    <property type="entry name" value="Isoprenoid_Synthase_Type_I"/>
    <property type="match status" value="1"/>
</dbReference>
<dbReference type="InterPro" id="IPR034741">
    <property type="entry name" value="Terpene_cyclase-like_1_C"/>
</dbReference>
<keyword evidence="3" id="KW-0460">Magnesium</keyword>
<evidence type="ECO:0000256" key="2">
    <source>
        <dbReference type="ARBA" id="ARBA00022723"/>
    </source>
</evidence>
<evidence type="ECO:0000259" key="6">
    <source>
        <dbReference type="Pfam" id="PF03936"/>
    </source>
</evidence>
<dbReference type="SFLD" id="SFLDG01019">
    <property type="entry name" value="Terpene_Cyclase_Like_1_C_Termi"/>
    <property type="match status" value="1"/>
</dbReference>
<evidence type="ECO:0000313" key="7">
    <source>
        <dbReference type="EMBL" id="KAK6154667.1"/>
    </source>
</evidence>
<keyword evidence="4" id="KW-0456">Lyase</keyword>
<gene>
    <name evidence="7" type="ORF">DH2020_008915</name>
</gene>
<dbReference type="PANTHER" id="PTHR31225:SF0">
    <property type="entry name" value="S-(+)-LINALOOL SYNTHASE, CHLOROPLASTIC"/>
    <property type="match status" value="1"/>
</dbReference>
<keyword evidence="8" id="KW-1185">Reference proteome</keyword>
<dbReference type="InterPro" id="IPR036965">
    <property type="entry name" value="Terpene_synth_N_sf"/>
</dbReference>
<reference evidence="7 8" key="1">
    <citation type="journal article" date="2021" name="Comput. Struct. Biotechnol. J.">
        <title>De novo genome assembly of the potent medicinal plant Rehmannia glutinosa using nanopore technology.</title>
        <authorList>
            <person name="Ma L."/>
            <person name="Dong C."/>
            <person name="Song C."/>
            <person name="Wang X."/>
            <person name="Zheng X."/>
            <person name="Niu Y."/>
            <person name="Chen S."/>
            <person name="Feng W."/>
        </authorList>
    </citation>
    <scope>NUCLEOTIDE SEQUENCE [LARGE SCALE GENOMIC DNA]</scope>
    <source>
        <strain evidence="7">DH-2019</strain>
    </source>
</reference>
<dbReference type="Proteomes" id="UP001318860">
    <property type="component" value="Unassembled WGS sequence"/>
</dbReference>
<comment type="cofactor">
    <cofactor evidence="1">
        <name>Mg(2+)</name>
        <dbReference type="ChEBI" id="CHEBI:18420"/>
    </cofactor>
</comment>
<evidence type="ECO:0000256" key="4">
    <source>
        <dbReference type="ARBA" id="ARBA00023239"/>
    </source>
</evidence>
<dbReference type="Pfam" id="PF01397">
    <property type="entry name" value="Terpene_synth"/>
    <property type="match status" value="1"/>
</dbReference>
<dbReference type="Gene3D" id="1.50.10.130">
    <property type="entry name" value="Terpene synthase, N-terminal domain"/>
    <property type="match status" value="1"/>
</dbReference>
<dbReference type="Pfam" id="PF03936">
    <property type="entry name" value="Terpene_synth_C"/>
    <property type="match status" value="1"/>
</dbReference>
<dbReference type="InterPro" id="IPR008930">
    <property type="entry name" value="Terpenoid_cyclase/PrenylTrfase"/>
</dbReference>
<dbReference type="Gene3D" id="1.10.600.10">
    <property type="entry name" value="Farnesyl Diphosphate Synthase"/>
    <property type="match status" value="1"/>
</dbReference>
<dbReference type="PANTHER" id="PTHR31225">
    <property type="entry name" value="OS04G0344100 PROTEIN-RELATED"/>
    <property type="match status" value="1"/>
</dbReference>
<protein>
    <submittedName>
        <fullName evidence="7">Uncharacterized protein</fullName>
    </submittedName>
</protein>
<evidence type="ECO:0000313" key="8">
    <source>
        <dbReference type="Proteomes" id="UP001318860"/>
    </source>
</evidence>
<dbReference type="SUPFAM" id="SSF48239">
    <property type="entry name" value="Terpenoid cyclases/Protein prenyltransferases"/>
    <property type="match status" value="1"/>
</dbReference>
<comment type="caution">
    <text evidence="7">The sequence shown here is derived from an EMBL/GenBank/DDBJ whole genome shotgun (WGS) entry which is preliminary data.</text>
</comment>
<dbReference type="InterPro" id="IPR005630">
    <property type="entry name" value="Terpene_synthase_metal-bd"/>
</dbReference>
<feature type="domain" description="Terpene synthase metal-binding" evidence="6">
    <location>
        <begin position="263"/>
        <end position="503"/>
    </location>
</feature>
<proteinExistence type="predicted"/>
<dbReference type="InterPro" id="IPR008949">
    <property type="entry name" value="Isoprenoid_synthase_dom_sf"/>
</dbReference>
<dbReference type="InterPro" id="IPR050148">
    <property type="entry name" value="Terpene_synthase-like"/>
</dbReference>
<dbReference type="SUPFAM" id="SSF48576">
    <property type="entry name" value="Terpenoid synthases"/>
    <property type="match status" value="1"/>
</dbReference>
<name>A0ABR0X4Q9_REHGL</name>
<organism evidence="7 8">
    <name type="scientific">Rehmannia glutinosa</name>
    <name type="common">Chinese foxglove</name>
    <dbReference type="NCBI Taxonomy" id="99300"/>
    <lineage>
        <taxon>Eukaryota</taxon>
        <taxon>Viridiplantae</taxon>
        <taxon>Streptophyta</taxon>
        <taxon>Embryophyta</taxon>
        <taxon>Tracheophyta</taxon>
        <taxon>Spermatophyta</taxon>
        <taxon>Magnoliopsida</taxon>
        <taxon>eudicotyledons</taxon>
        <taxon>Gunneridae</taxon>
        <taxon>Pentapetalae</taxon>
        <taxon>asterids</taxon>
        <taxon>lamiids</taxon>
        <taxon>Lamiales</taxon>
        <taxon>Orobanchaceae</taxon>
        <taxon>Rehmannieae</taxon>
        <taxon>Rehmannia</taxon>
    </lineage>
</organism>
<feature type="domain" description="Terpene synthase N-terminal" evidence="5">
    <location>
        <begin position="63"/>
        <end position="191"/>
    </location>
</feature>
<sequence>MALLLNGLRQGLSCSIFISTVKTNKPCRLKCGTNKKYWSSAETFVSDSENQNGQFYPVKFFTDYEQKLEDVRKLLIKSREEESLIFVDAIQRLGVGHHYQEEIDTILTQNYVKTRDSIHGYHSLHDIALSFRLLRQRGYHGKDGRFRGKLRHDIRGLLELYEATQISFEGENILDEAQQFSSQLLYDLLPADYTDCKWSNIVSTRLRYPYQKTITRMTEKNFLRDLESMDGWGKTLGELAKMDLLIGQSVYQEELLQVSKWWNDLGLTKELKLARNQPIKWYTCSMAILINDISLNVQRVQLSKSIAFIYLIDDIFDLYGTLDELAIFTDAIDKWDYASIDMLPDYMKACYKTLLDTTNEIGHTILKKYGYNPINSLKQTWKNLCSAFLVEAKWFASGELPSTEDYLANGKVSSGVHVVLVHLFFLLGLGGNNEGAISVNDTSKLISCVAAILRLWDDLGSAKDEHQNGNDGSYIECYMKDHPDLPYKQVRKHIINMIAIEWKRLNKECFNLNDDSSAISSFQEASLNLARMVTLVYSYDDNQRLPILEEYINLMLLNRTSLEQHQTKQEHVF</sequence>
<evidence type="ECO:0000256" key="3">
    <source>
        <dbReference type="ARBA" id="ARBA00022842"/>
    </source>
</evidence>
<evidence type="ECO:0000256" key="1">
    <source>
        <dbReference type="ARBA" id="ARBA00001946"/>
    </source>
</evidence>
<evidence type="ECO:0000259" key="5">
    <source>
        <dbReference type="Pfam" id="PF01397"/>
    </source>
</evidence>
<accession>A0ABR0X4Q9</accession>